<evidence type="ECO:0000313" key="7">
    <source>
        <dbReference type="Proteomes" id="UP000542342"/>
    </source>
</evidence>
<gene>
    <name evidence="6" type="ORF">H0921_11270</name>
</gene>
<evidence type="ECO:0000256" key="2">
    <source>
        <dbReference type="ARBA" id="ARBA00022448"/>
    </source>
</evidence>
<evidence type="ECO:0000259" key="5">
    <source>
        <dbReference type="Pfam" id="PF00496"/>
    </source>
</evidence>
<dbReference type="AlphaFoldDB" id="A0A7V8VEU1"/>
<proteinExistence type="inferred from homology"/>
<keyword evidence="2" id="KW-0813">Transport</keyword>
<keyword evidence="7" id="KW-1185">Reference proteome</keyword>
<dbReference type="InterPro" id="IPR039424">
    <property type="entry name" value="SBP_5"/>
</dbReference>
<dbReference type="GO" id="GO:1904680">
    <property type="term" value="F:peptide transmembrane transporter activity"/>
    <property type="evidence" value="ECO:0007669"/>
    <property type="project" value="TreeGrafter"/>
</dbReference>
<evidence type="ECO:0000313" key="6">
    <source>
        <dbReference type="EMBL" id="MBA2226740.1"/>
    </source>
</evidence>
<name>A0A7V8VEU1_9BACT</name>
<dbReference type="EMBL" id="JACEFB010000007">
    <property type="protein sequence ID" value="MBA2226740.1"/>
    <property type="molecule type" value="Genomic_DNA"/>
</dbReference>
<dbReference type="Gene3D" id="3.10.105.10">
    <property type="entry name" value="Dipeptide-binding Protein, Domain 3"/>
    <property type="match status" value="1"/>
</dbReference>
<dbReference type="Proteomes" id="UP000542342">
    <property type="component" value="Unassembled WGS sequence"/>
</dbReference>
<keyword evidence="3 4" id="KW-0732">Signal</keyword>
<reference evidence="6 7" key="1">
    <citation type="submission" date="2020-07" db="EMBL/GenBank/DDBJ databases">
        <title>Thermogemmata thermophila gen. nov., sp. nov., a novel moderate thermophilic planctomycete from a Kamchatka hot spring.</title>
        <authorList>
            <person name="Elcheninov A.G."/>
            <person name="Podosokorskaya O.A."/>
            <person name="Kovaleva O.L."/>
            <person name="Novikov A."/>
            <person name="Bonch-Osmolovskaya E.A."/>
            <person name="Toshchakov S.V."/>
            <person name="Kublanov I.V."/>
        </authorList>
    </citation>
    <scope>NUCLEOTIDE SEQUENCE [LARGE SCALE GENOMIC DNA]</scope>
    <source>
        <strain evidence="6 7">2918</strain>
    </source>
</reference>
<feature type="chain" id="PRO_5030846800" description="Solute-binding protein family 5 domain-containing protein" evidence="4">
    <location>
        <begin position="30"/>
        <end position="902"/>
    </location>
</feature>
<accession>A0A7V8VEU1</accession>
<dbReference type="PANTHER" id="PTHR30290:SF9">
    <property type="entry name" value="OLIGOPEPTIDE-BINDING PROTEIN APPA"/>
    <property type="match status" value="1"/>
</dbReference>
<dbReference type="RefSeq" id="WP_194538181.1">
    <property type="nucleotide sequence ID" value="NZ_JACEFB010000007.1"/>
</dbReference>
<feature type="domain" description="Solute-binding protein family 5" evidence="5">
    <location>
        <begin position="440"/>
        <end position="758"/>
    </location>
</feature>
<dbReference type="SUPFAM" id="SSF53850">
    <property type="entry name" value="Periplasmic binding protein-like II"/>
    <property type="match status" value="1"/>
</dbReference>
<evidence type="ECO:0000256" key="3">
    <source>
        <dbReference type="ARBA" id="ARBA00022729"/>
    </source>
</evidence>
<dbReference type="GO" id="GO:0015833">
    <property type="term" value="P:peptide transport"/>
    <property type="evidence" value="ECO:0007669"/>
    <property type="project" value="TreeGrafter"/>
</dbReference>
<comment type="similarity">
    <text evidence="1">Belongs to the bacterial solute-binding protein 5 family.</text>
</comment>
<sequence length="902" mass="102354">MREWRSWAFRSAKRWGAVLGALVTAAAIAQVPLPPVEEKEDPKGGVKRKVVVEDDLPPTRRPAATVSHPPDVQLDELERAAVAASQPQHKALLQKYRVPFDSLTEAGGVSRIRPVPIHRSEWKGAAYIRVTPLDSTGQPLAERGVAVKDVRQLEYFEALVLADVEKLLGGKEGKPSLDDYLVAEQLLAAALRFHDYARERNLRRGRGWEPLRSPLASRLRQVRLEAVQLAQRSGDMVRLRELSRRVSEAYPQDAEVAQVVAAVRLSEAERLLQSPQHLDHVRARELLDDYQARFPGTPGEAVQRLRGQLREMALQALQRAREKKEVGDLPTARDELARAAALDPNLEDLRELQRELRFGYPVLSVGVWQLPRYMSPSLALLDSEKQAVELLFEGLLEEVRDSSGLIGYEPAALRAMPRLLPGGRECTLRISPGEGDPRTSFTSHDVVATVQLLRRQPHTWAAWPLLWLAPEPPQPRDTATVRLFLAQMHPDPRALLTFKLLPGRWLQQQGKAADDLDFAQRPFGTGPYRLHARVDQPPPGQPREVIFFDNPLYARSPDRVHLPRIREVRLVEIRPSPTDPYLPRVTEAFRNGRLHLLPDIPTVDVPQFTGPGSGLADRVEVVTVTQHRRIHILAVNLRRPYFQRKSLRQALSLGIDREDILDQVFRGSAPENRKYHRVMGGPFPPQSWAAGSKPMSLTNRDLAVQRLQEYLAEPGATTAFQLSYPQDDPRAAAACTRLKTQLETLFDKRLTLELEPVPMRDLLVRVHEEHRYDLAYIPFDYPDDYYPYALAALLDPSAATRSGRNFCHFLDPDTNPDAEDLRLGQLLNDLKQFRDYDTLAQRAADIAERFNQSLPFIPLWQLDRHIAVHRQLRIFYDTSTPADPTTLNPTTLFTRIAYWRLE</sequence>
<dbReference type="PANTHER" id="PTHR30290">
    <property type="entry name" value="PERIPLASMIC BINDING COMPONENT OF ABC TRANSPORTER"/>
    <property type="match status" value="1"/>
</dbReference>
<evidence type="ECO:0000256" key="1">
    <source>
        <dbReference type="ARBA" id="ARBA00005695"/>
    </source>
</evidence>
<evidence type="ECO:0000256" key="4">
    <source>
        <dbReference type="SAM" id="SignalP"/>
    </source>
</evidence>
<dbReference type="Pfam" id="PF00496">
    <property type="entry name" value="SBP_bac_5"/>
    <property type="match status" value="1"/>
</dbReference>
<feature type="signal peptide" evidence="4">
    <location>
        <begin position="1"/>
        <end position="29"/>
    </location>
</feature>
<comment type="caution">
    <text evidence="6">The sequence shown here is derived from an EMBL/GenBank/DDBJ whole genome shotgun (WGS) entry which is preliminary data.</text>
</comment>
<dbReference type="InterPro" id="IPR000914">
    <property type="entry name" value="SBP_5_dom"/>
</dbReference>
<dbReference type="Gene3D" id="3.40.190.10">
    <property type="entry name" value="Periplasmic binding protein-like II"/>
    <property type="match status" value="1"/>
</dbReference>
<organism evidence="6 7">
    <name type="scientific">Thermogemmata fonticola</name>
    <dbReference type="NCBI Taxonomy" id="2755323"/>
    <lineage>
        <taxon>Bacteria</taxon>
        <taxon>Pseudomonadati</taxon>
        <taxon>Planctomycetota</taxon>
        <taxon>Planctomycetia</taxon>
        <taxon>Gemmatales</taxon>
        <taxon>Gemmataceae</taxon>
        <taxon>Thermogemmata</taxon>
    </lineage>
</organism>
<protein>
    <recommendedName>
        <fullName evidence="5">Solute-binding protein family 5 domain-containing protein</fullName>
    </recommendedName>
</protein>